<dbReference type="AlphaFoldDB" id="A0A317WEX8"/>
<dbReference type="RefSeq" id="XP_025392443.1">
    <property type="nucleotide sequence ID" value="XM_025532617.1"/>
</dbReference>
<dbReference type="Gene3D" id="3.40.50.300">
    <property type="entry name" value="P-loop containing nucleotide triphosphate hydrolases"/>
    <property type="match status" value="1"/>
</dbReference>
<dbReference type="GeneID" id="37054579"/>
<sequence length="121" mass="13195">MGIIESPNAWKPHVGMRAPGIFISIIKTCGQGITMHRAALTIIIEVQAISADEDQAFSRHHRHGQKYSIVHGCALQDIVAVEEERAIISKLFRQILGEADEGAHAILQYTLLVGNVATGSR</sequence>
<name>A0A317WEX8_ASPEC</name>
<dbReference type="InterPro" id="IPR027417">
    <property type="entry name" value="P-loop_NTPase"/>
</dbReference>
<organism evidence="1 2">
    <name type="scientific">Aspergillus eucalypticola (strain CBS 122712 / IBT 29274)</name>
    <dbReference type="NCBI Taxonomy" id="1448314"/>
    <lineage>
        <taxon>Eukaryota</taxon>
        <taxon>Fungi</taxon>
        <taxon>Dikarya</taxon>
        <taxon>Ascomycota</taxon>
        <taxon>Pezizomycotina</taxon>
        <taxon>Eurotiomycetes</taxon>
        <taxon>Eurotiomycetidae</taxon>
        <taxon>Eurotiales</taxon>
        <taxon>Aspergillaceae</taxon>
        <taxon>Aspergillus</taxon>
        <taxon>Aspergillus subgen. Circumdati</taxon>
    </lineage>
</organism>
<dbReference type="VEuPathDB" id="FungiDB:BO83DRAFT_385371"/>
<evidence type="ECO:0000313" key="2">
    <source>
        <dbReference type="Proteomes" id="UP000246171"/>
    </source>
</evidence>
<dbReference type="Proteomes" id="UP000246171">
    <property type="component" value="Unassembled WGS sequence"/>
</dbReference>
<reference evidence="1" key="1">
    <citation type="submission" date="2016-12" db="EMBL/GenBank/DDBJ databases">
        <title>The genomes of Aspergillus section Nigri reveals drivers in fungal speciation.</title>
        <authorList>
            <consortium name="DOE Joint Genome Institute"/>
            <person name="Vesth T.C."/>
            <person name="Nybo J."/>
            <person name="Theobald S."/>
            <person name="Brandl J."/>
            <person name="Frisvad J.C."/>
            <person name="Nielsen K.F."/>
            <person name="Lyhne E.K."/>
            <person name="Kogle M.E."/>
            <person name="Kuo A."/>
            <person name="Riley R."/>
            <person name="Clum A."/>
            <person name="Nolan M."/>
            <person name="Lipzen A."/>
            <person name="Salamov A."/>
            <person name="Henrissat B."/>
            <person name="Wiebenga A."/>
            <person name="De vries R.P."/>
            <person name="Grigoriev I.V."/>
            <person name="Mortensen U.H."/>
            <person name="Andersen M.R."/>
            <person name="Baker S.E."/>
        </authorList>
    </citation>
    <scope>NUCLEOTIDE SEQUENCE</scope>
    <source>
        <strain evidence="1">CBS 122712</strain>
    </source>
</reference>
<keyword evidence="2" id="KW-1185">Reference proteome</keyword>
<evidence type="ECO:0000313" key="1">
    <source>
        <dbReference type="EMBL" id="PWY82780.1"/>
    </source>
</evidence>
<proteinExistence type="predicted"/>
<dbReference type="EMBL" id="MSFU01000003">
    <property type="protein sequence ID" value="PWY82780.1"/>
    <property type="molecule type" value="Genomic_DNA"/>
</dbReference>
<protein>
    <submittedName>
        <fullName evidence="1">Uncharacterized protein</fullName>
    </submittedName>
</protein>
<comment type="caution">
    <text evidence="1">The sequence shown here is derived from an EMBL/GenBank/DDBJ whole genome shotgun (WGS) entry which is preliminary data.</text>
</comment>
<gene>
    <name evidence="1" type="ORF">BO83DRAFT_385371</name>
</gene>
<accession>A0A317WEX8</accession>